<dbReference type="PANTHER" id="PTHR12151">
    <property type="entry name" value="ELECTRON TRANSPORT PROTIN SCO1/SENC FAMILY MEMBER"/>
    <property type="match status" value="1"/>
</dbReference>
<organism evidence="6 7">
    <name type="scientific">Runella defluvii</name>
    <dbReference type="NCBI Taxonomy" id="370973"/>
    <lineage>
        <taxon>Bacteria</taxon>
        <taxon>Pseudomonadati</taxon>
        <taxon>Bacteroidota</taxon>
        <taxon>Cytophagia</taxon>
        <taxon>Cytophagales</taxon>
        <taxon>Spirosomataceae</taxon>
        <taxon>Runella</taxon>
    </lineage>
</organism>
<evidence type="ECO:0000256" key="2">
    <source>
        <dbReference type="ARBA" id="ARBA00023008"/>
    </source>
</evidence>
<dbReference type="SUPFAM" id="SSF52833">
    <property type="entry name" value="Thioredoxin-like"/>
    <property type="match status" value="1"/>
</dbReference>
<protein>
    <submittedName>
        <fullName evidence="6">Protein SCO1/2</fullName>
    </submittedName>
</protein>
<dbReference type="AlphaFoldDB" id="A0A7W6EPI2"/>
<keyword evidence="4" id="KW-1015">Disulfide bond</keyword>
<keyword evidence="3" id="KW-0479">Metal-binding</keyword>
<dbReference type="InterPro" id="IPR013766">
    <property type="entry name" value="Thioredoxin_domain"/>
</dbReference>
<dbReference type="PANTHER" id="PTHR12151:SF25">
    <property type="entry name" value="LINALOOL DEHYDRATASE_ISOMERASE DOMAIN-CONTAINING PROTEIN"/>
    <property type="match status" value="1"/>
</dbReference>
<dbReference type="Gene3D" id="3.40.30.10">
    <property type="entry name" value="Glutaredoxin"/>
    <property type="match status" value="1"/>
</dbReference>
<comment type="caution">
    <text evidence="6">The sequence shown here is derived from an EMBL/GenBank/DDBJ whole genome shotgun (WGS) entry which is preliminary data.</text>
</comment>
<evidence type="ECO:0000256" key="4">
    <source>
        <dbReference type="PIRSR" id="PIRSR603782-2"/>
    </source>
</evidence>
<dbReference type="Proteomes" id="UP000541352">
    <property type="component" value="Unassembled WGS sequence"/>
</dbReference>
<keyword evidence="7" id="KW-1185">Reference proteome</keyword>
<evidence type="ECO:0000256" key="1">
    <source>
        <dbReference type="ARBA" id="ARBA00010996"/>
    </source>
</evidence>
<comment type="similarity">
    <text evidence="1">Belongs to the SCO1/2 family.</text>
</comment>
<dbReference type="Pfam" id="PF02630">
    <property type="entry name" value="SCO1-SenC"/>
    <property type="match status" value="1"/>
</dbReference>
<dbReference type="CDD" id="cd02968">
    <property type="entry name" value="SCO"/>
    <property type="match status" value="1"/>
</dbReference>
<keyword evidence="2 3" id="KW-0186">Copper</keyword>
<evidence type="ECO:0000256" key="3">
    <source>
        <dbReference type="PIRSR" id="PIRSR603782-1"/>
    </source>
</evidence>
<dbReference type="EMBL" id="JACIBY010000003">
    <property type="protein sequence ID" value="MBB3837630.1"/>
    <property type="molecule type" value="Genomic_DNA"/>
</dbReference>
<evidence type="ECO:0000313" key="6">
    <source>
        <dbReference type="EMBL" id="MBB3837630.1"/>
    </source>
</evidence>
<feature type="binding site" evidence="3">
    <location>
        <position position="62"/>
    </location>
    <ligand>
        <name>Cu cation</name>
        <dbReference type="ChEBI" id="CHEBI:23378"/>
    </ligand>
</feature>
<dbReference type="PROSITE" id="PS51352">
    <property type="entry name" value="THIOREDOXIN_2"/>
    <property type="match status" value="1"/>
</dbReference>
<evidence type="ECO:0000259" key="5">
    <source>
        <dbReference type="PROSITE" id="PS51352"/>
    </source>
</evidence>
<dbReference type="InterPro" id="IPR003782">
    <property type="entry name" value="SCO1/SenC"/>
</dbReference>
<feature type="disulfide bond" description="Redox-active" evidence="4">
    <location>
        <begin position="58"/>
        <end position="62"/>
    </location>
</feature>
<dbReference type="GO" id="GO:0046872">
    <property type="term" value="F:metal ion binding"/>
    <property type="evidence" value="ECO:0007669"/>
    <property type="project" value="UniProtKB-KW"/>
</dbReference>
<dbReference type="InterPro" id="IPR036249">
    <property type="entry name" value="Thioredoxin-like_sf"/>
</dbReference>
<reference evidence="6 7" key="1">
    <citation type="submission" date="2020-08" db="EMBL/GenBank/DDBJ databases">
        <title>Genomic Encyclopedia of Type Strains, Phase IV (KMG-IV): sequencing the most valuable type-strain genomes for metagenomic binning, comparative biology and taxonomic classification.</title>
        <authorList>
            <person name="Goeker M."/>
        </authorList>
    </citation>
    <scope>NUCLEOTIDE SEQUENCE [LARGE SCALE GENOMIC DNA]</scope>
    <source>
        <strain evidence="6 7">DSM 17976</strain>
    </source>
</reference>
<feature type="binding site" evidence="3">
    <location>
        <position position="148"/>
    </location>
    <ligand>
        <name>Cu cation</name>
        <dbReference type="ChEBI" id="CHEBI:23378"/>
    </ligand>
</feature>
<feature type="binding site" evidence="3">
    <location>
        <position position="58"/>
    </location>
    <ligand>
        <name>Cu cation</name>
        <dbReference type="ChEBI" id="CHEBI:23378"/>
    </ligand>
</feature>
<dbReference type="RefSeq" id="WP_229601286.1">
    <property type="nucleotide sequence ID" value="NZ_JACIBY010000003.1"/>
</dbReference>
<proteinExistence type="inferred from homology"/>
<feature type="domain" description="Thioredoxin" evidence="5">
    <location>
        <begin position="1"/>
        <end position="185"/>
    </location>
</feature>
<sequence length="186" mass="21630">MPYYHTPDFTPHWVASLASMDTIHQLKKFVFKNQADQWVDSDSLRGKIHVANFFFTACPSLCPRTMGNMKELQRTFSSDNDVKLLSFSVLPERDSVAVLRAYAQQHQVEASKWELLTGNRKDLYETARRSYFADENLGIRKGENDFLHTENFILVDKNLRIRGIYNGTLPLEIEQLVEDIKTLKRE</sequence>
<gene>
    <name evidence="6" type="ORF">FHS57_001627</name>
</gene>
<accession>A0A7W6EPI2</accession>
<name>A0A7W6EPI2_9BACT</name>
<evidence type="ECO:0000313" key="7">
    <source>
        <dbReference type="Proteomes" id="UP000541352"/>
    </source>
</evidence>